<evidence type="ECO:0000313" key="3">
    <source>
        <dbReference type="Proteomes" id="UP001221142"/>
    </source>
</evidence>
<dbReference type="AlphaFoldDB" id="A0AAD7CJJ4"/>
<name>A0AAD7CJJ4_9AGAR</name>
<dbReference type="Proteomes" id="UP001221142">
    <property type="component" value="Unassembled WGS sequence"/>
</dbReference>
<sequence>MSYHNLMTTPQVQDRRRSRLWSTMVPLQAPGQSVTLENASGIISPHDIPTRFQPHFEEDVFRPRSNNPMPWTRPSLPPDQQGAALRRHSGQSHASSNYPGPNFPPVPGMTDYDQRSTHEIYSPTPFRAHGEYRQPLGNVTPIAEVAESAVNELEYANEPPVPVSCHGHSSSDYASSYNPSSYSSSDKPSSVCWSPWSPGQPQQPQ</sequence>
<comment type="caution">
    <text evidence="2">The sequence shown here is derived from an EMBL/GenBank/DDBJ whole genome shotgun (WGS) entry which is preliminary data.</text>
</comment>
<feature type="region of interest" description="Disordered" evidence="1">
    <location>
        <begin position="158"/>
        <end position="205"/>
    </location>
</feature>
<feature type="region of interest" description="Disordered" evidence="1">
    <location>
        <begin position="60"/>
        <end position="116"/>
    </location>
</feature>
<accession>A0AAD7CJJ4</accession>
<proteinExistence type="predicted"/>
<dbReference type="EMBL" id="JARKIF010000001">
    <property type="protein sequence ID" value="KAJ7650538.1"/>
    <property type="molecule type" value="Genomic_DNA"/>
</dbReference>
<organism evidence="2 3">
    <name type="scientific">Roridomyces roridus</name>
    <dbReference type="NCBI Taxonomy" id="1738132"/>
    <lineage>
        <taxon>Eukaryota</taxon>
        <taxon>Fungi</taxon>
        <taxon>Dikarya</taxon>
        <taxon>Basidiomycota</taxon>
        <taxon>Agaricomycotina</taxon>
        <taxon>Agaricomycetes</taxon>
        <taxon>Agaricomycetidae</taxon>
        <taxon>Agaricales</taxon>
        <taxon>Marasmiineae</taxon>
        <taxon>Mycenaceae</taxon>
        <taxon>Roridomyces</taxon>
    </lineage>
</organism>
<reference evidence="2" key="1">
    <citation type="submission" date="2023-03" db="EMBL/GenBank/DDBJ databases">
        <title>Massive genome expansion in bonnet fungi (Mycena s.s.) driven by repeated elements and novel gene families across ecological guilds.</title>
        <authorList>
            <consortium name="Lawrence Berkeley National Laboratory"/>
            <person name="Harder C.B."/>
            <person name="Miyauchi S."/>
            <person name="Viragh M."/>
            <person name="Kuo A."/>
            <person name="Thoen E."/>
            <person name="Andreopoulos B."/>
            <person name="Lu D."/>
            <person name="Skrede I."/>
            <person name="Drula E."/>
            <person name="Henrissat B."/>
            <person name="Morin E."/>
            <person name="Kohler A."/>
            <person name="Barry K."/>
            <person name="LaButti K."/>
            <person name="Morin E."/>
            <person name="Salamov A."/>
            <person name="Lipzen A."/>
            <person name="Mereny Z."/>
            <person name="Hegedus B."/>
            <person name="Baldrian P."/>
            <person name="Stursova M."/>
            <person name="Weitz H."/>
            <person name="Taylor A."/>
            <person name="Grigoriev I.V."/>
            <person name="Nagy L.G."/>
            <person name="Martin F."/>
            <person name="Kauserud H."/>
        </authorList>
    </citation>
    <scope>NUCLEOTIDE SEQUENCE</scope>
    <source>
        <strain evidence="2">9284</strain>
    </source>
</reference>
<gene>
    <name evidence="2" type="ORF">FB45DRAFT_859301</name>
</gene>
<feature type="compositionally biased region" description="Low complexity" evidence="1">
    <location>
        <begin position="170"/>
        <end position="205"/>
    </location>
</feature>
<evidence type="ECO:0000313" key="2">
    <source>
        <dbReference type="EMBL" id="KAJ7650538.1"/>
    </source>
</evidence>
<evidence type="ECO:0000256" key="1">
    <source>
        <dbReference type="SAM" id="MobiDB-lite"/>
    </source>
</evidence>
<keyword evidence="3" id="KW-1185">Reference proteome</keyword>
<protein>
    <submittedName>
        <fullName evidence="2">Uncharacterized protein</fullName>
    </submittedName>
</protein>